<accession>A0ABR9JK92</accession>
<reference evidence="1 2" key="1">
    <citation type="submission" date="2020-10" db="EMBL/GenBank/DDBJ databases">
        <title>Sequencing the genomes of 1000 actinobacteria strains.</title>
        <authorList>
            <person name="Klenk H.-P."/>
        </authorList>
    </citation>
    <scope>NUCLEOTIDE SEQUENCE [LARGE SCALE GENOMIC DNA]</scope>
    <source>
        <strain evidence="1 2">DSM 46744</strain>
    </source>
</reference>
<dbReference type="EMBL" id="JADBDZ010000001">
    <property type="protein sequence ID" value="MBE1530938.1"/>
    <property type="molecule type" value="Genomic_DNA"/>
</dbReference>
<keyword evidence="2" id="KW-1185">Reference proteome</keyword>
<protein>
    <submittedName>
        <fullName evidence="1">Uncharacterized protein</fullName>
    </submittedName>
</protein>
<evidence type="ECO:0000313" key="2">
    <source>
        <dbReference type="Proteomes" id="UP000627838"/>
    </source>
</evidence>
<proteinExistence type="predicted"/>
<dbReference type="Proteomes" id="UP000627838">
    <property type="component" value="Unassembled WGS sequence"/>
</dbReference>
<evidence type="ECO:0000313" key="1">
    <source>
        <dbReference type="EMBL" id="MBE1530938.1"/>
    </source>
</evidence>
<organism evidence="1 2">
    <name type="scientific">Actinomadura algeriensis</name>
    <dbReference type="NCBI Taxonomy" id="1679523"/>
    <lineage>
        <taxon>Bacteria</taxon>
        <taxon>Bacillati</taxon>
        <taxon>Actinomycetota</taxon>
        <taxon>Actinomycetes</taxon>
        <taxon>Streptosporangiales</taxon>
        <taxon>Thermomonosporaceae</taxon>
        <taxon>Actinomadura</taxon>
    </lineage>
</organism>
<dbReference type="RefSeq" id="WP_192757884.1">
    <property type="nucleotide sequence ID" value="NZ_JADBDZ010000001.1"/>
</dbReference>
<comment type="caution">
    <text evidence="1">The sequence shown here is derived from an EMBL/GenBank/DDBJ whole genome shotgun (WGS) entry which is preliminary data.</text>
</comment>
<gene>
    <name evidence="1" type="ORF">H4W34_000771</name>
</gene>
<name>A0ABR9JK92_9ACTN</name>
<sequence>MDFALQMVNITWTKHSRGGKAAARRNAAPVAFPLPDDAPPFVHTVWMREWDDFTPRASVTHDLPRRIRVEEDPEGLRVDFGNRPSVHLRPNQFLRRQENFLSGRGCSCCGTPWYNMTTLNIIYGKVRAESFLHEPTAYIDDRHLLGARRVIREVG</sequence>